<dbReference type="EMBL" id="LJZR01000002">
    <property type="protein sequence ID" value="KPQ37358.1"/>
    <property type="molecule type" value="Genomic_DNA"/>
</dbReference>
<name>A0A0P8C6G1_9CYAN</name>
<accession>A0A0P8C6G1</accession>
<comment type="caution">
    <text evidence="2">The sequence shown here is derived from an EMBL/GenBank/DDBJ whole genome shotgun (WGS) entry which is preliminary data.</text>
</comment>
<sequence>MAYDSISFVESSDEATPRASGTYRGFQTGSKRASRTIPANDFSRFQSISVTSDDANVCTQVKDTPVKDTPVKDAQVKDAQAKDTQVKDTTFGSP</sequence>
<gene>
    <name evidence="2" type="ORF">HLUCCA11_02660</name>
</gene>
<evidence type="ECO:0000313" key="2">
    <source>
        <dbReference type="EMBL" id="KPQ37358.1"/>
    </source>
</evidence>
<reference evidence="2 3" key="1">
    <citation type="submission" date="2015-09" db="EMBL/GenBank/DDBJ databases">
        <title>Identification and resolution of microdiversity through metagenomic sequencing of parallel consortia.</title>
        <authorList>
            <person name="Nelson W.C."/>
            <person name="Romine M.F."/>
            <person name="Lindemann S.R."/>
        </authorList>
    </citation>
    <scope>NUCLEOTIDE SEQUENCE [LARGE SCALE GENOMIC DNA]</scope>
    <source>
        <strain evidence="2">Ana</strain>
    </source>
</reference>
<protein>
    <submittedName>
        <fullName evidence="2">Uncharacterized protein</fullName>
    </submittedName>
</protein>
<evidence type="ECO:0000256" key="1">
    <source>
        <dbReference type="SAM" id="MobiDB-lite"/>
    </source>
</evidence>
<organism evidence="2 3">
    <name type="scientific">Phormidesmis priestleyi Ana</name>
    <dbReference type="NCBI Taxonomy" id="1666911"/>
    <lineage>
        <taxon>Bacteria</taxon>
        <taxon>Bacillati</taxon>
        <taxon>Cyanobacteriota</taxon>
        <taxon>Cyanophyceae</taxon>
        <taxon>Leptolyngbyales</taxon>
        <taxon>Leptolyngbyaceae</taxon>
        <taxon>Phormidesmis</taxon>
    </lineage>
</organism>
<dbReference type="AlphaFoldDB" id="A0A0P8C6G1"/>
<feature type="region of interest" description="Disordered" evidence="1">
    <location>
        <begin position="69"/>
        <end position="94"/>
    </location>
</feature>
<feature type="region of interest" description="Disordered" evidence="1">
    <location>
        <begin position="1"/>
        <end position="37"/>
    </location>
</feature>
<dbReference type="Proteomes" id="UP000050465">
    <property type="component" value="Unassembled WGS sequence"/>
</dbReference>
<evidence type="ECO:0000313" key="3">
    <source>
        <dbReference type="Proteomes" id="UP000050465"/>
    </source>
</evidence>
<feature type="compositionally biased region" description="Basic and acidic residues" evidence="1">
    <location>
        <begin position="69"/>
        <end position="86"/>
    </location>
</feature>
<proteinExistence type="predicted"/>